<dbReference type="EMBL" id="JAJSOF020000019">
    <property type="protein sequence ID" value="KAJ4438493.1"/>
    <property type="molecule type" value="Genomic_DNA"/>
</dbReference>
<dbReference type="Proteomes" id="UP001148838">
    <property type="component" value="Unassembled WGS sequence"/>
</dbReference>
<evidence type="ECO:0008006" key="4">
    <source>
        <dbReference type="Google" id="ProtNLM"/>
    </source>
</evidence>
<dbReference type="Gene3D" id="3.30.420.10">
    <property type="entry name" value="Ribonuclease H-like superfamily/Ribonuclease H"/>
    <property type="match status" value="1"/>
</dbReference>
<comment type="caution">
    <text evidence="2">The sequence shown here is derived from an EMBL/GenBank/DDBJ whole genome shotgun (WGS) entry which is preliminary data.</text>
</comment>
<organism evidence="2 3">
    <name type="scientific">Periplaneta americana</name>
    <name type="common">American cockroach</name>
    <name type="synonym">Blatta americana</name>
    <dbReference type="NCBI Taxonomy" id="6978"/>
    <lineage>
        <taxon>Eukaryota</taxon>
        <taxon>Metazoa</taxon>
        <taxon>Ecdysozoa</taxon>
        <taxon>Arthropoda</taxon>
        <taxon>Hexapoda</taxon>
        <taxon>Insecta</taxon>
        <taxon>Pterygota</taxon>
        <taxon>Neoptera</taxon>
        <taxon>Polyneoptera</taxon>
        <taxon>Dictyoptera</taxon>
        <taxon>Blattodea</taxon>
        <taxon>Blattoidea</taxon>
        <taxon>Blattidae</taxon>
        <taxon>Blattinae</taxon>
        <taxon>Periplaneta</taxon>
    </lineage>
</organism>
<dbReference type="PANTHER" id="PTHR47326">
    <property type="entry name" value="TRANSPOSABLE ELEMENT TC3 TRANSPOSASE-LIKE PROTEIN"/>
    <property type="match status" value="1"/>
</dbReference>
<gene>
    <name evidence="2" type="ORF">ANN_14438</name>
</gene>
<protein>
    <recommendedName>
        <fullName evidence="4">RWP-RK domain-containing protein</fullName>
    </recommendedName>
</protein>
<feature type="compositionally biased region" description="Polar residues" evidence="1">
    <location>
        <begin position="303"/>
        <end position="315"/>
    </location>
</feature>
<feature type="region of interest" description="Disordered" evidence="1">
    <location>
        <begin position="1"/>
        <end position="37"/>
    </location>
</feature>
<dbReference type="PANTHER" id="PTHR47326:SF1">
    <property type="entry name" value="HTH PSQ-TYPE DOMAIN-CONTAINING PROTEIN"/>
    <property type="match status" value="1"/>
</dbReference>
<keyword evidence="3" id="KW-1185">Reference proteome</keyword>
<dbReference type="InterPro" id="IPR036397">
    <property type="entry name" value="RNaseH_sf"/>
</dbReference>
<feature type="region of interest" description="Disordered" evidence="1">
    <location>
        <begin position="294"/>
        <end position="315"/>
    </location>
</feature>
<evidence type="ECO:0000313" key="2">
    <source>
        <dbReference type="EMBL" id="KAJ4438493.1"/>
    </source>
</evidence>
<evidence type="ECO:0000256" key="1">
    <source>
        <dbReference type="SAM" id="MobiDB-lite"/>
    </source>
</evidence>
<sequence length="315" mass="36138">MEERSNKKAESEKDKKGETEKGRKERNGKFKNKRENRMSQWTEAIKMSCNVIPVRTSQAEALVLPIAEDAMSKKPYPIMYQLVPSAIGWMDGIAPLPHRNNNTDEVKPSTRSSYLLVWPPNSPDLTPPDFFVWGFVKDIVYSQKPGNIDDLRVQITQAFQQITPLKLQQTWAELHHLENVEVQRHWRVEFGTQPPARLTITRNRNKFEVESVDAIMQAFAQSSKKLMRQYSSEIGISKSSVHRILRAQKWKPYIPRLVHALNEDDPEMDRTKRKCCGVPVSISVFSTSRLLSMGSPKGHSVRYKTTNTRGTDSSD</sequence>
<reference evidence="2 3" key="1">
    <citation type="journal article" date="2022" name="Allergy">
        <title>Genome assembly and annotation of Periplaneta americana reveal a comprehensive cockroach allergen profile.</title>
        <authorList>
            <person name="Wang L."/>
            <person name="Xiong Q."/>
            <person name="Saelim N."/>
            <person name="Wang L."/>
            <person name="Nong W."/>
            <person name="Wan A.T."/>
            <person name="Shi M."/>
            <person name="Liu X."/>
            <person name="Cao Q."/>
            <person name="Hui J.H.L."/>
            <person name="Sookrung N."/>
            <person name="Leung T.F."/>
            <person name="Tungtrongchitr A."/>
            <person name="Tsui S.K.W."/>
        </authorList>
    </citation>
    <scope>NUCLEOTIDE SEQUENCE [LARGE SCALE GENOMIC DNA]</scope>
    <source>
        <strain evidence="2">PWHHKU_190912</strain>
    </source>
</reference>
<accession>A0ABQ8SWB0</accession>
<name>A0ABQ8SWB0_PERAM</name>
<evidence type="ECO:0000313" key="3">
    <source>
        <dbReference type="Proteomes" id="UP001148838"/>
    </source>
</evidence>
<proteinExistence type="predicted"/>